<dbReference type="AlphaFoldDB" id="A0A3M7SVD1"/>
<evidence type="ECO:0000256" key="8">
    <source>
        <dbReference type="ARBA" id="ARBA00023242"/>
    </source>
</evidence>
<evidence type="ECO:0000256" key="1">
    <source>
        <dbReference type="ARBA" id="ARBA00004123"/>
    </source>
</evidence>
<keyword evidence="8" id="KW-0539">Nucleus</keyword>
<comment type="caution">
    <text evidence="14">The sequence shown here is derived from an EMBL/GenBank/DDBJ whole genome shotgun (WGS) entry which is preliminary data.</text>
</comment>
<keyword evidence="3" id="KW-0227">DNA damage</keyword>
<comment type="catalytic activity">
    <reaction evidence="9">
        <text>ATP + H2O = ADP + phosphate + H(+)</text>
        <dbReference type="Rhea" id="RHEA:13065"/>
        <dbReference type="ChEBI" id="CHEBI:15377"/>
        <dbReference type="ChEBI" id="CHEBI:15378"/>
        <dbReference type="ChEBI" id="CHEBI:30616"/>
        <dbReference type="ChEBI" id="CHEBI:43474"/>
        <dbReference type="ChEBI" id="CHEBI:456216"/>
        <dbReference type="EC" id="5.6.2.4"/>
    </reaction>
</comment>
<evidence type="ECO:0000256" key="9">
    <source>
        <dbReference type="ARBA" id="ARBA00048988"/>
    </source>
</evidence>
<evidence type="ECO:0000256" key="7">
    <source>
        <dbReference type="ARBA" id="ARBA00023204"/>
    </source>
</evidence>
<proteinExistence type="predicted"/>
<dbReference type="InterPro" id="IPR001650">
    <property type="entry name" value="Helicase_C-like"/>
</dbReference>
<keyword evidence="5 14" id="KW-0347">Helicase</keyword>
<evidence type="ECO:0000256" key="5">
    <source>
        <dbReference type="ARBA" id="ARBA00022806"/>
    </source>
</evidence>
<dbReference type="OrthoDB" id="2320933at2759"/>
<evidence type="ECO:0000313" key="14">
    <source>
        <dbReference type="EMBL" id="RNA39659.1"/>
    </source>
</evidence>
<dbReference type="Pfam" id="PF20470">
    <property type="entry name" value="HTH_61"/>
    <property type="match status" value="1"/>
</dbReference>
<dbReference type="SMART" id="SM00487">
    <property type="entry name" value="DEXDc"/>
    <property type="match status" value="1"/>
</dbReference>
<name>A0A3M7SVD1_BRAPC</name>
<dbReference type="InterPro" id="IPR046931">
    <property type="entry name" value="HTH_61"/>
</dbReference>
<evidence type="ECO:0000256" key="4">
    <source>
        <dbReference type="ARBA" id="ARBA00022801"/>
    </source>
</evidence>
<dbReference type="Pfam" id="PF00271">
    <property type="entry name" value="Helicase_C"/>
    <property type="match status" value="1"/>
</dbReference>
<evidence type="ECO:0000256" key="11">
    <source>
        <dbReference type="SAM" id="MobiDB-lite"/>
    </source>
</evidence>
<dbReference type="InterPro" id="IPR027417">
    <property type="entry name" value="P-loop_NTPase"/>
</dbReference>
<dbReference type="FunFam" id="3.40.50.300:FF:000813">
    <property type="entry name" value="helicase POLQ-like isoform X1"/>
    <property type="match status" value="1"/>
</dbReference>
<evidence type="ECO:0000256" key="2">
    <source>
        <dbReference type="ARBA" id="ARBA00022741"/>
    </source>
</evidence>
<dbReference type="CDD" id="cd18795">
    <property type="entry name" value="SF2_C_Ski2"/>
    <property type="match status" value="1"/>
</dbReference>
<accession>A0A3M7SVD1</accession>
<feature type="coiled-coil region" evidence="10">
    <location>
        <begin position="948"/>
        <end position="975"/>
    </location>
</feature>
<dbReference type="InterPro" id="IPR014001">
    <property type="entry name" value="Helicase_ATP-bd"/>
</dbReference>
<keyword evidence="15" id="KW-1185">Reference proteome</keyword>
<evidence type="ECO:0000259" key="13">
    <source>
        <dbReference type="PROSITE" id="PS51194"/>
    </source>
</evidence>
<dbReference type="PROSITE" id="PS51194">
    <property type="entry name" value="HELICASE_CTER"/>
    <property type="match status" value="1"/>
</dbReference>
<feature type="region of interest" description="Disordered" evidence="11">
    <location>
        <begin position="50"/>
        <end position="70"/>
    </location>
</feature>
<dbReference type="InterPro" id="IPR050474">
    <property type="entry name" value="Hel308_SKI2-like"/>
</dbReference>
<dbReference type="PANTHER" id="PTHR47961:SF12">
    <property type="entry name" value="HELICASE POLQ-LIKE"/>
    <property type="match status" value="1"/>
</dbReference>
<evidence type="ECO:0000256" key="6">
    <source>
        <dbReference type="ARBA" id="ARBA00022840"/>
    </source>
</evidence>
<keyword evidence="10" id="KW-0175">Coiled coil</keyword>
<evidence type="ECO:0000256" key="10">
    <source>
        <dbReference type="SAM" id="Coils"/>
    </source>
</evidence>
<feature type="compositionally biased region" description="Low complexity" evidence="11">
    <location>
        <begin position="50"/>
        <end position="68"/>
    </location>
</feature>
<keyword evidence="6" id="KW-0067">ATP-binding</keyword>
<dbReference type="SUPFAM" id="SSF52540">
    <property type="entry name" value="P-loop containing nucleoside triphosphate hydrolases"/>
    <property type="match status" value="1"/>
</dbReference>
<dbReference type="GO" id="GO:0006281">
    <property type="term" value="P:DNA repair"/>
    <property type="evidence" value="ECO:0007669"/>
    <property type="project" value="UniProtKB-KW"/>
</dbReference>
<dbReference type="GO" id="GO:0005524">
    <property type="term" value="F:ATP binding"/>
    <property type="evidence" value="ECO:0007669"/>
    <property type="project" value="UniProtKB-KW"/>
</dbReference>
<dbReference type="GO" id="GO:0043138">
    <property type="term" value="F:3'-5' DNA helicase activity"/>
    <property type="evidence" value="ECO:0007669"/>
    <property type="project" value="UniProtKB-EC"/>
</dbReference>
<dbReference type="Gene3D" id="1.10.150.20">
    <property type="entry name" value="5' to 3' exonuclease, C-terminal subdomain"/>
    <property type="match status" value="1"/>
</dbReference>
<dbReference type="SUPFAM" id="SSF158702">
    <property type="entry name" value="Sec63 N-terminal domain-like"/>
    <property type="match status" value="1"/>
</dbReference>
<keyword evidence="4" id="KW-0378">Hydrolase</keyword>
<gene>
    <name evidence="14" type="ORF">BpHYR1_022086</name>
</gene>
<evidence type="ECO:0000313" key="15">
    <source>
        <dbReference type="Proteomes" id="UP000276133"/>
    </source>
</evidence>
<dbReference type="PROSITE" id="PS51192">
    <property type="entry name" value="HELICASE_ATP_BIND_1"/>
    <property type="match status" value="1"/>
</dbReference>
<feature type="domain" description="Helicase C-terminal" evidence="13">
    <location>
        <begin position="415"/>
        <end position="607"/>
    </location>
</feature>
<feature type="domain" description="Helicase ATP-binding" evidence="12">
    <location>
        <begin position="170"/>
        <end position="359"/>
    </location>
</feature>
<dbReference type="GO" id="GO:0005634">
    <property type="term" value="C:nucleus"/>
    <property type="evidence" value="ECO:0007669"/>
    <property type="project" value="UniProtKB-SubCell"/>
</dbReference>
<dbReference type="InterPro" id="IPR048960">
    <property type="entry name" value="POLQ-like_helical"/>
</dbReference>
<protein>
    <submittedName>
        <fullName evidence="14">Helicase POLQ-like isoform X2</fullName>
    </submittedName>
</protein>
<dbReference type="SMART" id="SM00490">
    <property type="entry name" value="HELICc"/>
    <property type="match status" value="1"/>
</dbReference>
<evidence type="ECO:0000259" key="12">
    <source>
        <dbReference type="PROSITE" id="PS51192"/>
    </source>
</evidence>
<dbReference type="GO" id="GO:0003676">
    <property type="term" value="F:nucleic acid binding"/>
    <property type="evidence" value="ECO:0007669"/>
    <property type="project" value="InterPro"/>
</dbReference>
<dbReference type="Pfam" id="PF00270">
    <property type="entry name" value="DEAD"/>
    <property type="match status" value="1"/>
</dbReference>
<dbReference type="CDD" id="cd18026">
    <property type="entry name" value="DEXHc_POLQ-like"/>
    <property type="match status" value="1"/>
</dbReference>
<keyword evidence="2" id="KW-0547">Nucleotide-binding</keyword>
<feature type="compositionally biased region" description="Polar residues" evidence="11">
    <location>
        <begin position="19"/>
        <end position="31"/>
    </location>
</feature>
<dbReference type="InterPro" id="IPR011545">
    <property type="entry name" value="DEAD/DEAH_box_helicase_dom"/>
</dbReference>
<dbReference type="PANTHER" id="PTHR47961">
    <property type="entry name" value="DNA POLYMERASE THETA, PUTATIVE (AFU_ORTHOLOGUE AFUA_1G05260)-RELATED"/>
    <property type="match status" value="1"/>
</dbReference>
<feature type="compositionally biased region" description="Polar residues" evidence="11">
    <location>
        <begin position="1"/>
        <end position="12"/>
    </location>
</feature>
<dbReference type="Gene3D" id="3.40.50.300">
    <property type="entry name" value="P-loop containing nucleotide triphosphate hydrolases"/>
    <property type="match status" value="2"/>
</dbReference>
<organism evidence="14 15">
    <name type="scientific">Brachionus plicatilis</name>
    <name type="common">Marine rotifer</name>
    <name type="synonym">Brachionus muelleri</name>
    <dbReference type="NCBI Taxonomy" id="10195"/>
    <lineage>
        <taxon>Eukaryota</taxon>
        <taxon>Metazoa</taxon>
        <taxon>Spiralia</taxon>
        <taxon>Gnathifera</taxon>
        <taxon>Rotifera</taxon>
        <taxon>Eurotatoria</taxon>
        <taxon>Monogononta</taxon>
        <taxon>Pseudotrocha</taxon>
        <taxon>Ploima</taxon>
        <taxon>Brachionidae</taxon>
        <taxon>Brachionus</taxon>
    </lineage>
</organism>
<evidence type="ECO:0000256" key="3">
    <source>
        <dbReference type="ARBA" id="ARBA00022763"/>
    </source>
</evidence>
<comment type="subcellular location">
    <subcellularLocation>
        <location evidence="1">Nucleus</location>
    </subcellularLocation>
</comment>
<keyword evidence="7" id="KW-0234">DNA repair</keyword>
<dbReference type="Proteomes" id="UP000276133">
    <property type="component" value="Unassembled WGS sequence"/>
</dbReference>
<feature type="region of interest" description="Disordered" evidence="11">
    <location>
        <begin position="1"/>
        <end position="31"/>
    </location>
</feature>
<dbReference type="GO" id="GO:0016787">
    <property type="term" value="F:hydrolase activity"/>
    <property type="evidence" value="ECO:0007669"/>
    <property type="project" value="UniProtKB-KW"/>
</dbReference>
<dbReference type="Gene3D" id="1.10.3380.20">
    <property type="match status" value="1"/>
</dbReference>
<sequence length="979" mass="110903">MKRSESLFNDITNKPLDTAKQSSRNSLNTSKAMIDAASNSYREPLVKFQSFDSSSSSQSQKNSQTQDSGIKRAKFSHECVITDFDSQKYFSSKPENAQDKLNSSNDSDISLQNIDLDLHDPATTFYGLSPTIKDLFKKLRNITCLYDWQHELLTIMQQKYQKAMRNLASNTPKDLNTNLLYLSPTSGGKTLVAEMLILHCLLVKQKNVIFIMPFVSIVQEKVLQISDFAEELNFHVEEYAGVKGMIPPLKRQLGKKRTLFVCTIEKAHSLVNSLIEADRLRDEIGLVCADEFHMIGENGRGAIYEMILSKIKYCSGTNSSQMVQSGTKSLPIQIVATTATLENKLELASFLNAYLYERNFRPVELKEYVKMDKQIFEVDKNKIASQTFDQETDIIFKPVRQIDLTYYTSEMKKNDIDGLIALTREVIPNESCLIFCPSKKNCENVASLLATYLQPELKKHKREQKLKLFQELKEENSNNICPVLRQSLQFGIAYHHSGLTTEERQLIEQAYREGILCLITCTSTLAAGVNLPAKRVIIRSPYVAVDFITNTSYRQMIGRAGRAGLIDSVGESILLFKNQDKQKVFDLITGPLKKCQSALQIDSKALRVLVLSLIGLNMTHLGSQILIFIKQTLFYVQQGANMFQSVDGVGEQEAAISQDEKLLNLVPEEFLLISQALDYLVKNKLININNKADGTISPNVSTENLKALYYCNFEITKLGQAAIKGNVDLDLVDLLYNDLKAGLKNMVLANYLHLLYLCTPYDLVNNLNNVDYDIYTHKFGNLDEDEVRCAKTIGISEEYLQRKRFNNKSSTKKVDDFVVKRFYMTLIIYELWKSHNSIWKVSSEFGLDRGFVQQIVQSAASFTSGVLHFCENLDEFWPYKNMLAEFTKRLQFNCSSADLIPLLELEGVRVARAKQLYIAGYKSIEDVAGSNPDDMTSKIKNIIPAVAKKIIKSAKKILKEKIENLQSEADNLLLQLSLE</sequence>
<reference evidence="14 15" key="1">
    <citation type="journal article" date="2018" name="Sci. Rep.">
        <title>Genomic signatures of local adaptation to the degree of environmental predictability in rotifers.</title>
        <authorList>
            <person name="Franch-Gras L."/>
            <person name="Hahn C."/>
            <person name="Garcia-Roger E.M."/>
            <person name="Carmona M.J."/>
            <person name="Serra M."/>
            <person name="Gomez A."/>
        </authorList>
    </citation>
    <scope>NUCLEOTIDE SEQUENCE [LARGE SCALE GENOMIC DNA]</scope>
    <source>
        <strain evidence="14">HYR1</strain>
    </source>
</reference>
<dbReference type="Pfam" id="PF21099">
    <property type="entry name" value="POLQ_helical"/>
    <property type="match status" value="1"/>
</dbReference>
<dbReference type="EMBL" id="REGN01000719">
    <property type="protein sequence ID" value="RNA39659.1"/>
    <property type="molecule type" value="Genomic_DNA"/>
</dbReference>
<dbReference type="STRING" id="10195.A0A3M7SVD1"/>